<evidence type="ECO:0000256" key="5">
    <source>
        <dbReference type="ARBA" id="ARBA00022840"/>
    </source>
</evidence>
<keyword evidence="6" id="KW-0413">Isomerase</keyword>
<dbReference type="InterPro" id="IPR014016">
    <property type="entry name" value="UvrD-like_ATP-bd"/>
</dbReference>
<dbReference type="InterPro" id="IPR013986">
    <property type="entry name" value="DExx_box_DNA_helicase_dom_sf"/>
</dbReference>
<dbReference type="GO" id="GO:0043138">
    <property type="term" value="F:3'-5' DNA helicase activity"/>
    <property type="evidence" value="ECO:0007669"/>
    <property type="project" value="UniProtKB-EC"/>
</dbReference>
<dbReference type="GO" id="GO:0016787">
    <property type="term" value="F:hydrolase activity"/>
    <property type="evidence" value="ECO:0007669"/>
    <property type="project" value="UniProtKB-UniRule"/>
</dbReference>
<dbReference type="GO" id="GO:0005829">
    <property type="term" value="C:cytosol"/>
    <property type="evidence" value="ECO:0007669"/>
    <property type="project" value="TreeGrafter"/>
</dbReference>
<feature type="domain" description="UvrD-like helicase C-terminal" evidence="12">
    <location>
        <begin position="266"/>
        <end position="539"/>
    </location>
</feature>
<comment type="catalytic activity">
    <reaction evidence="9">
        <text>ATP + H2O = ADP + phosphate + H(+)</text>
        <dbReference type="Rhea" id="RHEA:13065"/>
        <dbReference type="ChEBI" id="CHEBI:15377"/>
        <dbReference type="ChEBI" id="CHEBI:15378"/>
        <dbReference type="ChEBI" id="CHEBI:30616"/>
        <dbReference type="ChEBI" id="CHEBI:43474"/>
        <dbReference type="ChEBI" id="CHEBI:456216"/>
        <dbReference type="EC" id="5.6.2.4"/>
    </reaction>
</comment>
<evidence type="ECO:0000259" key="11">
    <source>
        <dbReference type="PROSITE" id="PS51198"/>
    </source>
</evidence>
<evidence type="ECO:0000256" key="6">
    <source>
        <dbReference type="ARBA" id="ARBA00023235"/>
    </source>
</evidence>
<evidence type="ECO:0000256" key="3">
    <source>
        <dbReference type="ARBA" id="ARBA00022801"/>
    </source>
</evidence>
<dbReference type="InterPro" id="IPR027417">
    <property type="entry name" value="P-loop_NTPase"/>
</dbReference>
<name>A0A9P2G5E6_CLOBO</name>
<evidence type="ECO:0000256" key="4">
    <source>
        <dbReference type="ARBA" id="ARBA00022806"/>
    </source>
</evidence>
<evidence type="ECO:0000313" key="14">
    <source>
        <dbReference type="Proteomes" id="UP000006160"/>
    </source>
</evidence>
<dbReference type="EC" id="5.6.2.4" evidence="8"/>
<evidence type="ECO:0000256" key="1">
    <source>
        <dbReference type="ARBA" id="ARBA00009922"/>
    </source>
</evidence>
<organism evidence="13 14">
    <name type="scientific">Clostridium botulinum D str. 1873</name>
    <dbReference type="NCBI Taxonomy" id="592027"/>
    <lineage>
        <taxon>Bacteria</taxon>
        <taxon>Bacillati</taxon>
        <taxon>Bacillota</taxon>
        <taxon>Clostridia</taxon>
        <taxon>Eubacteriales</taxon>
        <taxon>Clostridiaceae</taxon>
        <taxon>Clostridium</taxon>
    </lineage>
</organism>
<keyword evidence="5 10" id="KW-0067">ATP-binding</keyword>
<comment type="similarity">
    <text evidence="1">Belongs to the helicase family. UvrD subfamily.</text>
</comment>
<evidence type="ECO:0000256" key="10">
    <source>
        <dbReference type="PROSITE-ProRule" id="PRU00560"/>
    </source>
</evidence>
<dbReference type="InterPro" id="IPR000212">
    <property type="entry name" value="DNA_helicase_UvrD/REP"/>
</dbReference>
<dbReference type="Gene3D" id="1.10.10.160">
    <property type="match status" value="1"/>
</dbReference>
<keyword evidence="2 10" id="KW-0547">Nucleotide-binding</keyword>
<evidence type="ECO:0000313" key="13">
    <source>
        <dbReference type="EMBL" id="EES90316.1"/>
    </source>
</evidence>
<comment type="catalytic activity">
    <reaction evidence="7">
        <text>Couples ATP hydrolysis with the unwinding of duplex DNA by translocating in the 3'-5' direction.</text>
        <dbReference type="EC" id="5.6.2.4"/>
    </reaction>
</comment>
<dbReference type="PROSITE" id="PS51198">
    <property type="entry name" value="UVRD_HELICASE_ATP_BIND"/>
    <property type="match status" value="1"/>
</dbReference>
<feature type="domain" description="UvrD-like helicase ATP-binding" evidence="11">
    <location>
        <begin position="3"/>
        <end position="265"/>
    </location>
</feature>
<dbReference type="InterPro" id="IPR014017">
    <property type="entry name" value="DNA_helicase_UvrD-like_C"/>
</dbReference>
<dbReference type="Pfam" id="PF00580">
    <property type="entry name" value="UvrD-helicase"/>
    <property type="match status" value="1"/>
</dbReference>
<dbReference type="AlphaFoldDB" id="A0A9P2G5E6"/>
<dbReference type="PROSITE" id="PS51217">
    <property type="entry name" value="UVRD_HELICASE_CTER"/>
    <property type="match status" value="1"/>
</dbReference>
<evidence type="ECO:0000256" key="7">
    <source>
        <dbReference type="ARBA" id="ARBA00034617"/>
    </source>
</evidence>
<comment type="caution">
    <text evidence="13">The sequence shown here is derived from an EMBL/GenBank/DDBJ whole genome shotgun (WGS) entry which is preliminary data.</text>
</comment>
<evidence type="ECO:0000256" key="8">
    <source>
        <dbReference type="ARBA" id="ARBA00034808"/>
    </source>
</evidence>
<dbReference type="EMBL" id="ACSJ01000017">
    <property type="protein sequence ID" value="EES90316.1"/>
    <property type="molecule type" value="Genomic_DNA"/>
</dbReference>
<proteinExistence type="inferred from homology"/>
<feature type="binding site" evidence="10">
    <location>
        <begin position="24"/>
        <end position="31"/>
    </location>
    <ligand>
        <name>ATP</name>
        <dbReference type="ChEBI" id="CHEBI:30616"/>
    </ligand>
</feature>
<dbReference type="GO" id="GO:0033202">
    <property type="term" value="C:DNA helicase complex"/>
    <property type="evidence" value="ECO:0007669"/>
    <property type="project" value="TreeGrafter"/>
</dbReference>
<protein>
    <recommendedName>
        <fullName evidence="8">DNA 3'-5' helicase</fullName>
        <ecNumber evidence="8">5.6.2.4</ecNumber>
    </recommendedName>
</protein>
<dbReference type="GO" id="GO:0005524">
    <property type="term" value="F:ATP binding"/>
    <property type="evidence" value="ECO:0007669"/>
    <property type="project" value="UniProtKB-UniRule"/>
</dbReference>
<evidence type="ECO:0000259" key="12">
    <source>
        <dbReference type="PROSITE" id="PS51217"/>
    </source>
</evidence>
<reference evidence="13 14" key="1">
    <citation type="submission" date="2009-10" db="EMBL/GenBank/DDBJ databases">
        <authorList>
            <person name="Shrivastava S."/>
            <person name="Brinkac L.B."/>
            <person name="Brown J.L."/>
            <person name="Bruce D.B."/>
            <person name="Detter C."/>
            <person name="Green L.D."/>
            <person name="Munk C.A."/>
            <person name="Rogers Y.C."/>
            <person name="Tapia R."/>
            <person name="Saunders E.S."/>
            <person name="Sims D.R."/>
            <person name="Smith L.A."/>
            <person name="Smith T.J."/>
            <person name="Sutton G."/>
            <person name="Brettin T."/>
        </authorList>
    </citation>
    <scope>NUCLEOTIDE SEQUENCE [LARGE SCALE GENOMIC DNA]</scope>
    <source>
        <strain evidence="14">D str. 1873</strain>
    </source>
</reference>
<dbReference type="SUPFAM" id="SSF52540">
    <property type="entry name" value="P-loop containing nucleoside triphosphate hydrolases"/>
    <property type="match status" value="1"/>
</dbReference>
<dbReference type="Pfam" id="PF13361">
    <property type="entry name" value="UvrD_C"/>
    <property type="match status" value="1"/>
</dbReference>
<gene>
    <name evidence="13" type="ORF">CLG_B2317</name>
</gene>
<accession>A0A9P2G5E6</accession>
<dbReference type="Gene3D" id="3.40.50.300">
    <property type="entry name" value="P-loop containing nucleotide triphosphate hydrolases"/>
    <property type="match status" value="2"/>
</dbReference>
<dbReference type="GO" id="GO:0003677">
    <property type="term" value="F:DNA binding"/>
    <property type="evidence" value="ECO:0007669"/>
    <property type="project" value="InterPro"/>
</dbReference>
<evidence type="ECO:0000256" key="2">
    <source>
        <dbReference type="ARBA" id="ARBA00022741"/>
    </source>
</evidence>
<dbReference type="GO" id="GO:0000725">
    <property type="term" value="P:recombinational repair"/>
    <property type="evidence" value="ECO:0007669"/>
    <property type="project" value="TreeGrafter"/>
</dbReference>
<keyword evidence="3 10" id="KW-0378">Hydrolase</keyword>
<dbReference type="PANTHER" id="PTHR11070">
    <property type="entry name" value="UVRD / RECB / PCRA DNA HELICASE FAMILY MEMBER"/>
    <property type="match status" value="1"/>
</dbReference>
<sequence length="597" mass="70566">MQVKFNKQQLEAINTLEGAVAVIAGAGSGKSTVLVNRIKNMVDNNINQDKILAITFTKNTSKDLKQKLHRLDLDNIHVGTFHSICSKILIEEGYNLSKNNRIRDFEIENLFKKLNDGNRVDYKDIISFISYQKNYMRNYNDNFVYKESEYLESDLRIFYKEYEIYKQKKNWVDFDDLLLICLKVLNQNKNKYNFDYILVDEHQDSNLIQNELIKLLCPSKNIFCVFDYRQAIYTFRGGNPEYCMNFKHEYPNAQIINLDTNYRSCANIVNNANKFIKRYYGDYEYYSDSNASLLQNGNIQIYNNEKQEDEAVKIVNEIEKKIKEGENLEDIAILYRLNSYSIHIENELKRRDIPYYIDNNGSFFKRKEIECILSCLRLVENPHDDGAVDMLLRYRPYPFTYIRNSTKENIRKLSAMNGLSLFQSFTLVNSSKKWELNNLKEFENIINRLNLQYKKEQNLKMLVDNIIKLLKLEDYIKNNYTNQEEIIDRLNSLNSFKSFIKGDNLSNFITYIYSDEDNNKKAKQKEDKVQMMSIHKSKGLEFKNVFIVGIEDGKFPNKKTNLIEEARLFYVGVTRPKENLYLSQINQGNKFIEEYVS</sequence>
<keyword evidence="4 10" id="KW-0347">Helicase</keyword>
<dbReference type="Gene3D" id="1.10.486.10">
    <property type="entry name" value="PCRA, domain 4"/>
    <property type="match status" value="1"/>
</dbReference>
<dbReference type="PANTHER" id="PTHR11070:SF48">
    <property type="entry name" value="ATP-DEPENDENT HELICASE_NUCLEASE SUBUNIT A"/>
    <property type="match status" value="1"/>
</dbReference>
<dbReference type="CDD" id="cd17932">
    <property type="entry name" value="DEXQc_UvrD"/>
    <property type="match status" value="1"/>
</dbReference>
<evidence type="ECO:0000256" key="9">
    <source>
        <dbReference type="ARBA" id="ARBA00048988"/>
    </source>
</evidence>
<dbReference type="Proteomes" id="UP000006160">
    <property type="component" value="Unassembled WGS sequence"/>
</dbReference>